<comment type="caution">
    <text evidence="1">The sequence shown here is derived from an EMBL/GenBank/DDBJ whole genome shotgun (WGS) entry which is preliminary data.</text>
</comment>
<organism evidence="1">
    <name type="scientific">Tanacetum cinerariifolium</name>
    <name type="common">Dalmatian daisy</name>
    <name type="synonym">Chrysanthemum cinerariifolium</name>
    <dbReference type="NCBI Taxonomy" id="118510"/>
    <lineage>
        <taxon>Eukaryota</taxon>
        <taxon>Viridiplantae</taxon>
        <taxon>Streptophyta</taxon>
        <taxon>Embryophyta</taxon>
        <taxon>Tracheophyta</taxon>
        <taxon>Spermatophyta</taxon>
        <taxon>Magnoliopsida</taxon>
        <taxon>eudicotyledons</taxon>
        <taxon>Gunneridae</taxon>
        <taxon>Pentapetalae</taxon>
        <taxon>asterids</taxon>
        <taxon>campanulids</taxon>
        <taxon>Asterales</taxon>
        <taxon>Asteraceae</taxon>
        <taxon>Asteroideae</taxon>
        <taxon>Anthemideae</taxon>
        <taxon>Anthemidinae</taxon>
        <taxon>Tanacetum</taxon>
    </lineage>
</organism>
<accession>A0A699WFK7</accession>
<dbReference type="AlphaFoldDB" id="A0A699WFK7"/>
<gene>
    <name evidence="1" type="ORF">Tci_915093</name>
</gene>
<proteinExistence type="predicted"/>
<evidence type="ECO:0000313" key="1">
    <source>
        <dbReference type="EMBL" id="GFD43124.1"/>
    </source>
</evidence>
<protein>
    <submittedName>
        <fullName evidence="1">Uncharacterized protein</fullName>
    </submittedName>
</protein>
<feature type="non-terminal residue" evidence="1">
    <location>
        <position position="23"/>
    </location>
</feature>
<reference evidence="1" key="1">
    <citation type="journal article" date="2019" name="Sci. Rep.">
        <title>Draft genome of Tanacetum cinerariifolium, the natural source of mosquito coil.</title>
        <authorList>
            <person name="Yamashiro T."/>
            <person name="Shiraishi A."/>
            <person name="Satake H."/>
            <person name="Nakayama K."/>
        </authorList>
    </citation>
    <scope>NUCLEOTIDE SEQUENCE</scope>
</reference>
<sequence>MAPKQMTQAAIAKLVADEVAKAL</sequence>
<dbReference type="EMBL" id="BKCJ011590662">
    <property type="protein sequence ID" value="GFD43124.1"/>
    <property type="molecule type" value="Genomic_DNA"/>
</dbReference>
<name>A0A699WFK7_TANCI</name>